<dbReference type="RefSeq" id="WP_089356541.1">
    <property type="nucleotide sequence ID" value="NZ_FZPD01000003.1"/>
</dbReference>
<evidence type="ECO:0008006" key="3">
    <source>
        <dbReference type="Google" id="ProtNLM"/>
    </source>
</evidence>
<dbReference type="Proteomes" id="UP000198393">
    <property type="component" value="Unassembled WGS sequence"/>
</dbReference>
<evidence type="ECO:0000313" key="2">
    <source>
        <dbReference type="Proteomes" id="UP000198393"/>
    </source>
</evidence>
<organism evidence="1 2">
    <name type="scientific">Ekhidna lutea</name>
    <dbReference type="NCBI Taxonomy" id="447679"/>
    <lineage>
        <taxon>Bacteria</taxon>
        <taxon>Pseudomonadati</taxon>
        <taxon>Bacteroidota</taxon>
        <taxon>Cytophagia</taxon>
        <taxon>Cytophagales</taxon>
        <taxon>Reichenbachiellaceae</taxon>
        <taxon>Ekhidna</taxon>
    </lineage>
</organism>
<evidence type="ECO:0000313" key="1">
    <source>
        <dbReference type="EMBL" id="SNS96498.1"/>
    </source>
</evidence>
<keyword evidence="2" id="KW-1185">Reference proteome</keyword>
<reference evidence="1 2" key="1">
    <citation type="submission" date="2017-06" db="EMBL/GenBank/DDBJ databases">
        <authorList>
            <person name="Kim H.J."/>
            <person name="Triplett B.A."/>
        </authorList>
    </citation>
    <scope>NUCLEOTIDE SEQUENCE [LARGE SCALE GENOMIC DNA]</scope>
    <source>
        <strain evidence="1 2">DSM 19307</strain>
    </source>
</reference>
<sequence>MLAIFLSLLFIPQLSGWELLSSVEIVMGYDDFMSAEVEQPKFSEQLKLREGKELTLEGFIIPLQQESDQDYFVLSRFPYQSCFFCGAAGPETVVEVYSDRQFRFTDERVRVTGKLRLNDDNPLHLFYILEDCQVTKLD</sequence>
<dbReference type="AlphaFoldDB" id="A0A239ITF5"/>
<protein>
    <recommendedName>
        <fullName evidence="3">DUF3299 domain-containing protein</fullName>
    </recommendedName>
</protein>
<dbReference type="Gene3D" id="2.40.50.870">
    <property type="entry name" value="Protein of unknown function (DUF3299)"/>
    <property type="match status" value="1"/>
</dbReference>
<dbReference type="OrthoDB" id="1348500at2"/>
<name>A0A239ITF5_EKHLU</name>
<dbReference type="EMBL" id="FZPD01000003">
    <property type="protein sequence ID" value="SNS96498.1"/>
    <property type="molecule type" value="Genomic_DNA"/>
</dbReference>
<accession>A0A239ITF5</accession>
<gene>
    <name evidence="1" type="ORF">SAMN05421640_1804</name>
</gene>
<proteinExistence type="predicted"/>